<gene>
    <name evidence="2" type="ORF">H5410_013438</name>
</gene>
<feature type="non-terminal residue" evidence="2">
    <location>
        <position position="1"/>
    </location>
</feature>
<reference evidence="2 3" key="1">
    <citation type="submission" date="2020-09" db="EMBL/GenBank/DDBJ databases">
        <title>De no assembly of potato wild relative species, Solanum commersonii.</title>
        <authorList>
            <person name="Cho K."/>
        </authorList>
    </citation>
    <scope>NUCLEOTIDE SEQUENCE [LARGE SCALE GENOMIC DNA]</scope>
    <source>
        <strain evidence="2">LZ3.2</strain>
        <tissue evidence="2">Leaf</tissue>
    </source>
</reference>
<protein>
    <submittedName>
        <fullName evidence="2">Uncharacterized protein</fullName>
    </submittedName>
</protein>
<dbReference type="EMBL" id="JACXVP010000002">
    <property type="protein sequence ID" value="KAG5628220.1"/>
    <property type="molecule type" value="Genomic_DNA"/>
</dbReference>
<evidence type="ECO:0000313" key="2">
    <source>
        <dbReference type="EMBL" id="KAG5628220.1"/>
    </source>
</evidence>
<feature type="region of interest" description="Disordered" evidence="1">
    <location>
        <begin position="1"/>
        <end position="44"/>
    </location>
</feature>
<feature type="compositionally biased region" description="Basic and acidic residues" evidence="1">
    <location>
        <begin position="35"/>
        <end position="44"/>
    </location>
</feature>
<keyword evidence="3" id="KW-1185">Reference proteome</keyword>
<accession>A0A9J6AUV8</accession>
<proteinExistence type="predicted"/>
<evidence type="ECO:0000313" key="3">
    <source>
        <dbReference type="Proteomes" id="UP000824120"/>
    </source>
</evidence>
<name>A0A9J6AUV8_SOLCO</name>
<sequence length="252" mass="29203">FGKAITSSNRKRVTTGTTIPPAPTVPRGQTQRYRAKADTSEGRKWINPTPRPNIFQIVQCECGLKFYANWKPDARSHFVTVCGVEVHLTPSTINQSTAKWIRHGHRGYHQSYPYAHMNREAQVWLKIVIKYCIPGLHFTEARVHRGRRYAFRGLITCLCRRARVLEENVDYMTNGPKNAHGPTLITIERNSKDDIITTRMFGLEMLRHKNGCLTSTEEQLNEIETRTREELCRTVNSILMEKRVNLWLLREL</sequence>
<dbReference type="AlphaFoldDB" id="A0A9J6AUV8"/>
<feature type="non-terminal residue" evidence="2">
    <location>
        <position position="252"/>
    </location>
</feature>
<comment type="caution">
    <text evidence="2">The sequence shown here is derived from an EMBL/GenBank/DDBJ whole genome shotgun (WGS) entry which is preliminary data.</text>
</comment>
<dbReference type="Proteomes" id="UP000824120">
    <property type="component" value="Chromosome 2"/>
</dbReference>
<evidence type="ECO:0000256" key="1">
    <source>
        <dbReference type="SAM" id="MobiDB-lite"/>
    </source>
</evidence>
<feature type="compositionally biased region" description="Polar residues" evidence="1">
    <location>
        <begin position="1"/>
        <end position="18"/>
    </location>
</feature>
<organism evidence="2 3">
    <name type="scientific">Solanum commersonii</name>
    <name type="common">Commerson's wild potato</name>
    <name type="synonym">Commerson's nightshade</name>
    <dbReference type="NCBI Taxonomy" id="4109"/>
    <lineage>
        <taxon>Eukaryota</taxon>
        <taxon>Viridiplantae</taxon>
        <taxon>Streptophyta</taxon>
        <taxon>Embryophyta</taxon>
        <taxon>Tracheophyta</taxon>
        <taxon>Spermatophyta</taxon>
        <taxon>Magnoliopsida</taxon>
        <taxon>eudicotyledons</taxon>
        <taxon>Gunneridae</taxon>
        <taxon>Pentapetalae</taxon>
        <taxon>asterids</taxon>
        <taxon>lamiids</taxon>
        <taxon>Solanales</taxon>
        <taxon>Solanaceae</taxon>
        <taxon>Solanoideae</taxon>
        <taxon>Solaneae</taxon>
        <taxon>Solanum</taxon>
    </lineage>
</organism>